<dbReference type="EMBL" id="JAFCLK010000010">
    <property type="protein sequence ID" value="MBR1136523.1"/>
    <property type="molecule type" value="Genomic_DNA"/>
</dbReference>
<gene>
    <name evidence="1" type="ORF">JQ619_12170</name>
</gene>
<evidence type="ECO:0000313" key="2">
    <source>
        <dbReference type="Proteomes" id="UP001314635"/>
    </source>
</evidence>
<name>A0ABS5G5I5_9BRAD</name>
<keyword evidence="2" id="KW-1185">Reference proteome</keyword>
<reference evidence="2" key="1">
    <citation type="journal article" date="2021" name="ISME J.">
        <title>Evolutionary origin and ecological implication of a unique nif island in free-living Bradyrhizobium lineages.</title>
        <authorList>
            <person name="Tao J."/>
        </authorList>
    </citation>
    <scope>NUCLEOTIDE SEQUENCE [LARGE SCALE GENOMIC DNA]</scope>
    <source>
        <strain evidence="2">SZCCT0094</strain>
    </source>
</reference>
<organism evidence="1 2">
    <name type="scientific">Bradyrhizobium denitrificans</name>
    <dbReference type="NCBI Taxonomy" id="2734912"/>
    <lineage>
        <taxon>Bacteria</taxon>
        <taxon>Pseudomonadati</taxon>
        <taxon>Pseudomonadota</taxon>
        <taxon>Alphaproteobacteria</taxon>
        <taxon>Hyphomicrobiales</taxon>
        <taxon>Nitrobacteraceae</taxon>
        <taxon>Bradyrhizobium</taxon>
    </lineage>
</organism>
<dbReference type="Proteomes" id="UP001314635">
    <property type="component" value="Unassembled WGS sequence"/>
</dbReference>
<evidence type="ECO:0000313" key="1">
    <source>
        <dbReference type="EMBL" id="MBR1136523.1"/>
    </source>
</evidence>
<accession>A0ABS5G5I5</accession>
<protein>
    <submittedName>
        <fullName evidence="1">Uncharacterized protein</fullName>
    </submittedName>
</protein>
<proteinExistence type="predicted"/>
<dbReference type="RefSeq" id="WP_012041894.1">
    <property type="nucleotide sequence ID" value="NZ_JABFDP010000022.1"/>
</dbReference>
<sequence>MPAMLELMTLARLARHPLQMMARRWYCKSLYRASRGQRRCPECSAGTAATAATAA</sequence>
<comment type="caution">
    <text evidence="1">The sequence shown here is derived from an EMBL/GenBank/DDBJ whole genome shotgun (WGS) entry which is preliminary data.</text>
</comment>